<reference evidence="2 3" key="1">
    <citation type="submission" date="2019-10" db="EMBL/GenBank/DDBJ databases">
        <title>Two novel species isolated from a subtropical stream in China.</title>
        <authorList>
            <person name="Lu H."/>
        </authorList>
    </citation>
    <scope>NUCLEOTIDE SEQUENCE [LARGE SCALE GENOMIC DNA]</scope>
    <source>
        <strain evidence="2 3">FT103W</strain>
    </source>
</reference>
<evidence type="ECO:0000313" key="2">
    <source>
        <dbReference type="EMBL" id="MQA21417.1"/>
    </source>
</evidence>
<keyword evidence="3" id="KW-1185">Reference proteome</keyword>
<comment type="caution">
    <text evidence="2">The sequence shown here is derived from an EMBL/GenBank/DDBJ whole genome shotgun (WGS) entry which is preliminary data.</text>
</comment>
<dbReference type="InterPro" id="IPR010239">
    <property type="entry name" value="CHP02001"/>
</dbReference>
<organism evidence="2 3">
    <name type="scientific">Rugamonas rivuli</name>
    <dbReference type="NCBI Taxonomy" id="2743358"/>
    <lineage>
        <taxon>Bacteria</taxon>
        <taxon>Pseudomonadati</taxon>
        <taxon>Pseudomonadota</taxon>
        <taxon>Betaproteobacteria</taxon>
        <taxon>Burkholderiales</taxon>
        <taxon>Oxalobacteraceae</taxon>
        <taxon>Telluria group</taxon>
        <taxon>Rugamonas</taxon>
    </lineage>
</organism>
<evidence type="ECO:0000256" key="1">
    <source>
        <dbReference type="SAM" id="SignalP"/>
    </source>
</evidence>
<dbReference type="EMBL" id="WHUF01000004">
    <property type="protein sequence ID" value="MQA21417.1"/>
    <property type="molecule type" value="Genomic_DNA"/>
</dbReference>
<dbReference type="AlphaFoldDB" id="A0A843SKX4"/>
<dbReference type="Pfam" id="PF09694">
    <property type="entry name" value="Gcw_chp"/>
    <property type="match status" value="1"/>
</dbReference>
<feature type="chain" id="PRO_5032786997" evidence="1">
    <location>
        <begin position="22"/>
        <end position="253"/>
    </location>
</feature>
<keyword evidence="1" id="KW-0732">Signal</keyword>
<accession>A0A843SKX4</accession>
<evidence type="ECO:0000313" key="3">
    <source>
        <dbReference type="Proteomes" id="UP000444318"/>
    </source>
</evidence>
<name>A0A843SKX4_9BURK</name>
<gene>
    <name evidence="2" type="ORF">GEV01_18005</name>
</gene>
<dbReference type="NCBIfam" id="TIGR02001">
    <property type="entry name" value="gcw_chp"/>
    <property type="match status" value="1"/>
</dbReference>
<dbReference type="Proteomes" id="UP000444318">
    <property type="component" value="Unassembled WGS sequence"/>
</dbReference>
<sequence length="253" mass="26516">MKKIILAAAIVAAFTGTQACAEDAAPAAKPDNETSFNAALVSDYRYRGISQTRLKPALQGGFDYVNNPTGLYVSTWLSTIKWTKDAGGSGDVEVDIYAGKRGQVTADVAYDVGVLTYVYPSNGLAHVSGFANANTTEVYGQLGYGPAYIKYSHAVTNLFGFVDSKNSGYVDIGANIEAGEGFTVNLHAGHQNVKHNGASSYSDWKIGATRDFGVVTGALAVIGTNASKAAYASPANGKFLGKTALQLTVSKVF</sequence>
<proteinExistence type="predicted"/>
<feature type="signal peptide" evidence="1">
    <location>
        <begin position="1"/>
        <end position="21"/>
    </location>
</feature>
<dbReference type="RefSeq" id="WP_152806832.1">
    <property type="nucleotide sequence ID" value="NZ_WHUF01000004.1"/>
</dbReference>
<dbReference type="PROSITE" id="PS51257">
    <property type="entry name" value="PROKAR_LIPOPROTEIN"/>
    <property type="match status" value="1"/>
</dbReference>
<protein>
    <submittedName>
        <fullName evidence="2">Uncharacterized protein</fullName>
    </submittedName>
</protein>